<evidence type="ECO:0000256" key="13">
    <source>
        <dbReference type="ARBA" id="ARBA00023128"/>
    </source>
</evidence>
<comment type="subunit">
    <text evidence="16">Complex I is composed of at least 49 different subunits.</text>
</comment>
<keyword evidence="8" id="KW-0679">Respiratory chain</keyword>
<feature type="domain" description="Carrier" evidence="18">
    <location>
        <begin position="46"/>
        <end position="121"/>
    </location>
</feature>
<dbReference type="GO" id="GO:0000036">
    <property type="term" value="F:acyl carrier activity"/>
    <property type="evidence" value="ECO:0007669"/>
    <property type="project" value="TreeGrafter"/>
</dbReference>
<evidence type="ECO:0000256" key="5">
    <source>
        <dbReference type="ARBA" id="ARBA00022450"/>
    </source>
</evidence>
<dbReference type="SUPFAM" id="SSF47336">
    <property type="entry name" value="ACP-like"/>
    <property type="match status" value="1"/>
</dbReference>
<keyword evidence="11" id="KW-0249">Electron transport</keyword>
<keyword evidence="12" id="KW-0443">Lipid metabolism</keyword>
<dbReference type="InterPro" id="IPR003231">
    <property type="entry name" value="ACP"/>
</dbReference>
<sequence>MASALRSAIFRHIRVPVSVPRTLALNGFKLGGVRLMSSGHDHLEKEEVIARVLDVVKSFPKVDPSKVTPDAHFQKDLGLDSLDTVEIVMALEEEFKLEIPDKEADKIDSCPLAIEYVSNHPMAVYPRQCCKIFGGSTLVSEYKHPSINIHFHVRGWCSSSQSCARQALLLELLSQIVGQANGSSETTGEDVPLKIYQNLSGSRYLIVIDDIWNVQLWNELKETFPDDHNGSRILFTTRNRAVALKINSIAYSLPLAFP</sequence>
<dbReference type="HAMAP" id="MF_01217">
    <property type="entry name" value="Acyl_carrier"/>
    <property type="match status" value="1"/>
</dbReference>
<evidence type="ECO:0000256" key="8">
    <source>
        <dbReference type="ARBA" id="ARBA00022660"/>
    </source>
</evidence>
<organism evidence="19 20">
    <name type="scientific">Oldenlandia corymbosa var. corymbosa</name>
    <dbReference type="NCBI Taxonomy" id="529605"/>
    <lineage>
        <taxon>Eukaryota</taxon>
        <taxon>Viridiplantae</taxon>
        <taxon>Streptophyta</taxon>
        <taxon>Embryophyta</taxon>
        <taxon>Tracheophyta</taxon>
        <taxon>Spermatophyta</taxon>
        <taxon>Magnoliopsida</taxon>
        <taxon>eudicotyledons</taxon>
        <taxon>Gunneridae</taxon>
        <taxon>Pentapetalae</taxon>
        <taxon>asterids</taxon>
        <taxon>lamiids</taxon>
        <taxon>Gentianales</taxon>
        <taxon>Rubiaceae</taxon>
        <taxon>Rubioideae</taxon>
        <taxon>Spermacoceae</taxon>
        <taxon>Hedyotis-Oldenlandia complex</taxon>
        <taxon>Oldenlandia</taxon>
    </lineage>
</organism>
<dbReference type="Gene3D" id="1.10.1200.10">
    <property type="entry name" value="ACP-like"/>
    <property type="match status" value="1"/>
</dbReference>
<dbReference type="InterPro" id="IPR009081">
    <property type="entry name" value="PP-bd_ACP"/>
</dbReference>
<evidence type="ECO:0000256" key="9">
    <source>
        <dbReference type="ARBA" id="ARBA00022832"/>
    </source>
</evidence>
<dbReference type="NCBIfam" id="TIGR00517">
    <property type="entry name" value="acyl_carrier"/>
    <property type="match status" value="1"/>
</dbReference>
<evidence type="ECO:0000256" key="4">
    <source>
        <dbReference type="ARBA" id="ARBA00022448"/>
    </source>
</evidence>
<evidence type="ECO:0000256" key="14">
    <source>
        <dbReference type="ARBA" id="ARBA00023160"/>
    </source>
</evidence>
<evidence type="ECO:0000313" key="20">
    <source>
        <dbReference type="Proteomes" id="UP001161247"/>
    </source>
</evidence>
<accession>A0AAV1D4R8</accession>
<keyword evidence="7" id="KW-0597">Phosphoprotein</keyword>
<evidence type="ECO:0000256" key="3">
    <source>
        <dbReference type="ARBA" id="ARBA00010930"/>
    </source>
</evidence>
<gene>
    <name evidence="19" type="ORF">OLC1_LOCUS11523</name>
</gene>
<evidence type="ECO:0000256" key="12">
    <source>
        <dbReference type="ARBA" id="ARBA00023098"/>
    </source>
</evidence>
<dbReference type="PANTHER" id="PTHR20863:SF28">
    <property type="entry name" value="ACYL CARRIER PROTEIN, MITOCHONDRIAL"/>
    <property type="match status" value="1"/>
</dbReference>
<evidence type="ECO:0000256" key="15">
    <source>
        <dbReference type="ARBA" id="ARBA00057783"/>
    </source>
</evidence>
<dbReference type="EMBL" id="OX459121">
    <property type="protein sequence ID" value="CAI9102105.1"/>
    <property type="molecule type" value="Genomic_DNA"/>
</dbReference>
<proteinExistence type="inferred from homology"/>
<keyword evidence="5 17" id="KW-0596">Phosphopantetheine</keyword>
<dbReference type="Pfam" id="PF00550">
    <property type="entry name" value="PP-binding"/>
    <property type="match status" value="1"/>
</dbReference>
<comment type="pathway">
    <text evidence="2">Lipid metabolism; fatty acid biosynthesis.</text>
</comment>
<dbReference type="Pfam" id="PF00931">
    <property type="entry name" value="NB-ARC"/>
    <property type="match status" value="1"/>
</dbReference>
<keyword evidence="6 17" id="KW-0444">Lipid biosynthesis</keyword>
<comment type="similarity">
    <text evidence="3">Belongs to the acyl carrier protein (ACP) family.</text>
</comment>
<keyword evidence="20" id="KW-1185">Reference proteome</keyword>
<dbReference type="GO" id="GO:0000035">
    <property type="term" value="F:acyl binding"/>
    <property type="evidence" value="ECO:0007669"/>
    <property type="project" value="TreeGrafter"/>
</dbReference>
<dbReference type="PROSITE" id="PS00012">
    <property type="entry name" value="PHOSPHOPANTETHEINE"/>
    <property type="match status" value="1"/>
</dbReference>
<evidence type="ECO:0000256" key="16">
    <source>
        <dbReference type="ARBA" id="ARBA00063067"/>
    </source>
</evidence>
<evidence type="ECO:0000256" key="17">
    <source>
        <dbReference type="RuleBase" id="RU000722"/>
    </source>
</evidence>
<evidence type="ECO:0000256" key="6">
    <source>
        <dbReference type="ARBA" id="ARBA00022516"/>
    </source>
</evidence>
<dbReference type="NCBIfam" id="NF002148">
    <property type="entry name" value="PRK00982.1-2"/>
    <property type="match status" value="1"/>
</dbReference>
<dbReference type="PANTHER" id="PTHR20863">
    <property type="entry name" value="ACYL CARRIER PROTEIN"/>
    <property type="match status" value="1"/>
</dbReference>
<protein>
    <recommendedName>
        <fullName evidence="17">Acyl carrier protein</fullName>
    </recommendedName>
</protein>
<dbReference type="InterPro" id="IPR027417">
    <property type="entry name" value="P-loop_NTPase"/>
</dbReference>
<dbReference type="PROSITE" id="PS50075">
    <property type="entry name" value="CARRIER"/>
    <property type="match status" value="1"/>
</dbReference>
<name>A0AAV1D4R8_OLDCO</name>
<evidence type="ECO:0000259" key="18">
    <source>
        <dbReference type="PROSITE" id="PS50075"/>
    </source>
</evidence>
<reference evidence="19" key="1">
    <citation type="submission" date="2023-03" db="EMBL/GenBank/DDBJ databases">
        <authorList>
            <person name="Julca I."/>
        </authorList>
    </citation>
    <scope>NUCLEOTIDE SEQUENCE</scope>
</reference>
<dbReference type="Proteomes" id="UP001161247">
    <property type="component" value="Chromosome 4"/>
</dbReference>
<evidence type="ECO:0000256" key="7">
    <source>
        <dbReference type="ARBA" id="ARBA00022553"/>
    </source>
</evidence>
<dbReference type="AlphaFoldDB" id="A0AAV1D4R8"/>
<evidence type="ECO:0000256" key="1">
    <source>
        <dbReference type="ARBA" id="ARBA00004173"/>
    </source>
</evidence>
<dbReference type="Gene3D" id="3.40.50.300">
    <property type="entry name" value="P-loop containing nucleotide triphosphate hydrolases"/>
    <property type="match status" value="1"/>
</dbReference>
<keyword evidence="4" id="KW-0813">Transport</keyword>
<evidence type="ECO:0000256" key="2">
    <source>
        <dbReference type="ARBA" id="ARBA00005194"/>
    </source>
</evidence>
<dbReference type="SUPFAM" id="SSF52540">
    <property type="entry name" value="P-loop containing nucleoside triphosphate hydrolases"/>
    <property type="match status" value="1"/>
</dbReference>
<dbReference type="InterPro" id="IPR006162">
    <property type="entry name" value="Ppantetheine_attach_site"/>
</dbReference>
<evidence type="ECO:0000256" key="10">
    <source>
        <dbReference type="ARBA" id="ARBA00022946"/>
    </source>
</evidence>
<evidence type="ECO:0000313" key="19">
    <source>
        <dbReference type="EMBL" id="CAI9102105.1"/>
    </source>
</evidence>
<keyword evidence="13" id="KW-0496">Mitochondrion</keyword>
<dbReference type="FunFam" id="1.10.1200.10:FF:000003">
    <property type="entry name" value="Acyl carrier protein"/>
    <property type="match status" value="1"/>
</dbReference>
<evidence type="ECO:0000256" key="11">
    <source>
        <dbReference type="ARBA" id="ARBA00022982"/>
    </source>
</evidence>
<dbReference type="GO" id="GO:0005739">
    <property type="term" value="C:mitochondrion"/>
    <property type="evidence" value="ECO:0007669"/>
    <property type="project" value="UniProtKB-SubCell"/>
</dbReference>
<dbReference type="InterPro" id="IPR002182">
    <property type="entry name" value="NB-ARC"/>
</dbReference>
<comment type="function">
    <text evidence="15">Carrier of the growing fatty acid chain in fatty acid biosynthesis. May be involved in the synthesis of short and medium chain fatty acids. Accessory and non-catalytic subunit of the mitochondrial membrane respiratory chain NADH dehydrogenase (Complex I), which functions in the transfer of electrons from NADH to the respiratory chain.</text>
</comment>
<keyword evidence="14 17" id="KW-0275">Fatty acid biosynthesis</keyword>
<keyword evidence="10" id="KW-0809">Transit peptide</keyword>
<keyword evidence="9" id="KW-0276">Fatty acid metabolism</keyword>
<comment type="subcellular location">
    <subcellularLocation>
        <location evidence="1">Mitochondrion</location>
    </subcellularLocation>
</comment>
<dbReference type="GO" id="GO:0043531">
    <property type="term" value="F:ADP binding"/>
    <property type="evidence" value="ECO:0007669"/>
    <property type="project" value="InterPro"/>
</dbReference>
<dbReference type="InterPro" id="IPR036736">
    <property type="entry name" value="ACP-like_sf"/>
</dbReference>